<evidence type="ECO:0000256" key="4">
    <source>
        <dbReference type="ARBA" id="ARBA00022679"/>
    </source>
</evidence>
<evidence type="ECO:0000256" key="2">
    <source>
        <dbReference type="ARBA" id="ARBA00022475"/>
    </source>
</evidence>
<reference evidence="8 9" key="1">
    <citation type="submission" date="2016-10" db="EMBL/GenBank/DDBJ databases">
        <authorList>
            <person name="de Groot N.N."/>
        </authorList>
    </citation>
    <scope>NUCLEOTIDE SEQUENCE [LARGE SCALE GENOMIC DNA]</scope>
    <source>
        <strain evidence="8 9">B7-7</strain>
    </source>
</reference>
<keyword evidence="7" id="KW-0812">Transmembrane</keyword>
<dbReference type="OrthoDB" id="9803456at2"/>
<dbReference type="AlphaFoldDB" id="A0A1H9FI65"/>
<dbReference type="Proteomes" id="UP000199496">
    <property type="component" value="Unassembled WGS sequence"/>
</dbReference>
<dbReference type="PANTHER" id="PTHR30606">
    <property type="entry name" value="LIPID A BIOSYNTHESIS LAUROYL ACYLTRANSFERASE"/>
    <property type="match status" value="1"/>
</dbReference>
<evidence type="ECO:0000256" key="5">
    <source>
        <dbReference type="ARBA" id="ARBA00023136"/>
    </source>
</evidence>
<name>A0A1H9FI65_9GAMM</name>
<organism evidence="8 9">
    <name type="scientific">Ectothiorhodospira magna</name>
    <dbReference type="NCBI Taxonomy" id="867345"/>
    <lineage>
        <taxon>Bacteria</taxon>
        <taxon>Pseudomonadati</taxon>
        <taxon>Pseudomonadota</taxon>
        <taxon>Gammaproteobacteria</taxon>
        <taxon>Chromatiales</taxon>
        <taxon>Ectothiorhodospiraceae</taxon>
        <taxon>Ectothiorhodospira</taxon>
    </lineage>
</organism>
<protein>
    <submittedName>
        <fullName evidence="8">Lauroyl-KDO2-lipid IV(A) myristoyltransferase</fullName>
    </submittedName>
</protein>
<dbReference type="GO" id="GO:0009247">
    <property type="term" value="P:glycolipid biosynthetic process"/>
    <property type="evidence" value="ECO:0007669"/>
    <property type="project" value="UniProtKB-ARBA"/>
</dbReference>
<dbReference type="CDD" id="cd07984">
    <property type="entry name" value="LPLAT_LABLAT-like"/>
    <property type="match status" value="1"/>
</dbReference>
<dbReference type="Pfam" id="PF03279">
    <property type="entry name" value="Lip_A_acyltrans"/>
    <property type="match status" value="1"/>
</dbReference>
<accession>A0A1H9FI65</accession>
<dbReference type="GO" id="GO:0016746">
    <property type="term" value="F:acyltransferase activity"/>
    <property type="evidence" value="ECO:0007669"/>
    <property type="project" value="UniProtKB-KW"/>
</dbReference>
<dbReference type="RefSeq" id="WP_090208713.1">
    <property type="nucleotide sequence ID" value="NZ_FOFO01000027.1"/>
</dbReference>
<dbReference type="PANTHER" id="PTHR30606:SF4">
    <property type="entry name" value="LIPID A BIOSYNTHESIS MYRISTOYLTRANSFERASE"/>
    <property type="match status" value="1"/>
</dbReference>
<proteinExistence type="predicted"/>
<keyword evidence="4 8" id="KW-0808">Transferase</keyword>
<keyword evidence="6" id="KW-0012">Acyltransferase</keyword>
<sequence length="320" mass="36355">MTEVTDTTGREHAPEGYLPPFRASMLHPRYWPTWLGIGLLWAVMGLPRPVALGLGRLVGWMAWRSGGKRRHFADVNLRLCFPDWDAARREQVLRDHFRIVGQCFVDYPLLWFGSRRRHRSCIRLVDEGGALPLLRAGRPVILCTAHAPALDFGGLRLSLEAEGVSFTKPMSNPVVEWINTRGRSRYGAAMFSRDQGLRPAIRHIRQGRGFYYLGDEDLGREHTVFAPFFGIPKATVPALGRLARITGATVIPTIGFYRRDQDRYELVMAPPLEDFPTGDDAVDAARMNAALEALIRRDPAQYLWTLRFFKTRPQGEPRVY</sequence>
<dbReference type="InterPro" id="IPR004960">
    <property type="entry name" value="LipA_acyltrans"/>
</dbReference>
<evidence type="ECO:0000256" key="7">
    <source>
        <dbReference type="SAM" id="Phobius"/>
    </source>
</evidence>
<evidence type="ECO:0000313" key="8">
    <source>
        <dbReference type="EMBL" id="SEQ37604.1"/>
    </source>
</evidence>
<keyword evidence="7" id="KW-1133">Transmembrane helix</keyword>
<keyword evidence="9" id="KW-1185">Reference proteome</keyword>
<dbReference type="EMBL" id="FOFO01000027">
    <property type="protein sequence ID" value="SEQ37604.1"/>
    <property type="molecule type" value="Genomic_DNA"/>
</dbReference>
<keyword evidence="2" id="KW-1003">Cell membrane</keyword>
<keyword evidence="3" id="KW-0997">Cell inner membrane</keyword>
<dbReference type="PIRSF" id="PIRSF026649">
    <property type="entry name" value="MsbB"/>
    <property type="match status" value="1"/>
</dbReference>
<evidence type="ECO:0000256" key="6">
    <source>
        <dbReference type="ARBA" id="ARBA00023315"/>
    </source>
</evidence>
<dbReference type="STRING" id="867345.SAMN05421693_1273"/>
<evidence type="ECO:0000256" key="3">
    <source>
        <dbReference type="ARBA" id="ARBA00022519"/>
    </source>
</evidence>
<gene>
    <name evidence="8" type="ORF">SAMN05421693_1273</name>
</gene>
<keyword evidence="5 7" id="KW-0472">Membrane</keyword>
<comment type="subcellular location">
    <subcellularLocation>
        <location evidence="1">Cell inner membrane</location>
    </subcellularLocation>
</comment>
<feature type="transmembrane region" description="Helical" evidence="7">
    <location>
        <begin position="34"/>
        <end position="63"/>
    </location>
</feature>
<evidence type="ECO:0000256" key="1">
    <source>
        <dbReference type="ARBA" id="ARBA00004533"/>
    </source>
</evidence>
<dbReference type="GO" id="GO:0005886">
    <property type="term" value="C:plasma membrane"/>
    <property type="evidence" value="ECO:0007669"/>
    <property type="project" value="UniProtKB-SubCell"/>
</dbReference>
<evidence type="ECO:0000313" key="9">
    <source>
        <dbReference type="Proteomes" id="UP000199496"/>
    </source>
</evidence>